<dbReference type="InterPro" id="IPR007889">
    <property type="entry name" value="HTH_Psq"/>
</dbReference>
<feature type="DNA-binding region" description="H-T-H motif" evidence="4">
    <location>
        <begin position="32"/>
        <end position="52"/>
    </location>
</feature>
<evidence type="ECO:0000256" key="4">
    <source>
        <dbReference type="PROSITE-ProRule" id="PRU00320"/>
    </source>
</evidence>
<evidence type="ECO:0000313" key="7">
    <source>
        <dbReference type="EnsemblMetazoa" id="XP_016975317.1"/>
    </source>
</evidence>
<evidence type="ECO:0000256" key="1">
    <source>
        <dbReference type="ARBA" id="ARBA00004123"/>
    </source>
</evidence>
<dbReference type="GO" id="GO:0005634">
    <property type="term" value="C:nucleus"/>
    <property type="evidence" value="ECO:0007669"/>
    <property type="project" value="UniProtKB-SubCell"/>
</dbReference>
<dbReference type="GO" id="GO:0003677">
    <property type="term" value="F:DNA binding"/>
    <property type="evidence" value="ECO:0007669"/>
    <property type="project" value="UniProtKB-UniRule"/>
</dbReference>
<dbReference type="InterPro" id="IPR006600">
    <property type="entry name" value="HTH_CenpB_DNA-bd_dom"/>
</dbReference>
<sequence>MLSKRARKQKNSLNLEEKMEVIRMHEQNKLTVRDLAKRFNIGKTQAAEILKQKEAIRDGLTTGELKMSQMRRNPLSQQGAHIDELCFDWFSRARVDNILISGEMVRQKAKQIADEVGYAGFLASSGWLQKWRKRHNIAYNATGDSLDLQEFEAVLVKSEPISNRDDDDDDDEPSPVQLIGPIFSIDEAMMQLARLKEFARDDYVSYQQLLSLENQWSWKWNNFKKEVP</sequence>
<keyword evidence="8" id="KW-1185">Reference proteome</keyword>
<accession>A0A6P4EB21</accession>
<dbReference type="AlphaFoldDB" id="A0A6P4EB21"/>
<dbReference type="InterPro" id="IPR050863">
    <property type="entry name" value="CenT-Element_Derived"/>
</dbReference>
<gene>
    <name evidence="9" type="primary">LOC108041800</name>
    <name evidence="7" type="synonym">108041800</name>
</gene>
<dbReference type="Gene3D" id="1.10.10.60">
    <property type="entry name" value="Homeodomain-like"/>
    <property type="match status" value="2"/>
</dbReference>
<reference evidence="8" key="1">
    <citation type="journal article" date="2021" name="Elife">
        <title>Highly contiguous assemblies of 101 drosophilid genomes.</title>
        <authorList>
            <person name="Kim B.Y."/>
            <person name="Wang J.R."/>
            <person name="Miller D.E."/>
            <person name="Barmina O."/>
            <person name="Delaney E."/>
            <person name="Thompson A."/>
            <person name="Comeault A.A."/>
            <person name="Peede D."/>
            <person name="D'Agostino E.R."/>
            <person name="Pelaez J."/>
            <person name="Aguilar J.M."/>
            <person name="Haji D."/>
            <person name="Matsunaga T."/>
            <person name="Armstrong E.E."/>
            <person name="Zych M."/>
            <person name="Ogawa Y."/>
            <person name="Stamenkovic-Radak M."/>
            <person name="Jelic M."/>
            <person name="Veselinovic M.S."/>
            <person name="Tanaskovic M."/>
            <person name="Eric P."/>
            <person name="Gao J.J."/>
            <person name="Katoh T.K."/>
            <person name="Toda M.J."/>
            <person name="Watabe H."/>
            <person name="Watada M."/>
            <person name="Davis J.S."/>
            <person name="Moyle L.C."/>
            <person name="Manoli G."/>
            <person name="Bertolini E."/>
            <person name="Kostal V."/>
            <person name="Hawley R.S."/>
            <person name="Takahashi A."/>
            <person name="Jones C.D."/>
            <person name="Price D.K."/>
            <person name="Whiteman N."/>
            <person name="Kopp A."/>
            <person name="Matute D.R."/>
            <person name="Petrov D.A."/>
        </authorList>
    </citation>
    <scope>NUCLEOTIDE SEQUENCE [LARGE SCALE GENOMIC DNA]</scope>
</reference>
<evidence type="ECO:0000256" key="2">
    <source>
        <dbReference type="ARBA" id="ARBA00023125"/>
    </source>
</evidence>
<dbReference type="Proteomes" id="UP001652680">
    <property type="component" value="Unassembled WGS sequence"/>
</dbReference>
<protein>
    <submittedName>
        <fullName evidence="9">Tigger transposable element-derived protein 3 isoform X1</fullName>
    </submittedName>
</protein>
<dbReference type="PROSITE" id="PS51253">
    <property type="entry name" value="HTH_CENPB"/>
    <property type="match status" value="1"/>
</dbReference>
<dbReference type="Pfam" id="PF03221">
    <property type="entry name" value="HTH_Tnp_Tc5"/>
    <property type="match status" value="1"/>
</dbReference>
<evidence type="ECO:0000313" key="8">
    <source>
        <dbReference type="Proteomes" id="UP001652680"/>
    </source>
</evidence>
<dbReference type="RefSeq" id="XP_044313001.1">
    <property type="nucleotide sequence ID" value="XM_044457066.1"/>
</dbReference>
<evidence type="ECO:0000313" key="9">
    <source>
        <dbReference type="RefSeq" id="XP_016975317.1"/>
    </source>
</evidence>
<dbReference type="SUPFAM" id="SSF46689">
    <property type="entry name" value="Homeodomain-like"/>
    <property type="match status" value="2"/>
</dbReference>
<proteinExistence type="predicted"/>
<dbReference type="PANTHER" id="PTHR19303:SF73">
    <property type="entry name" value="PROTEIN PDC2"/>
    <property type="match status" value="1"/>
</dbReference>
<feature type="domain" description="HTH CENPB-type" evidence="6">
    <location>
        <begin position="70"/>
        <end position="141"/>
    </location>
</feature>
<dbReference type="PROSITE" id="PS50960">
    <property type="entry name" value="HTH_PSQ"/>
    <property type="match status" value="1"/>
</dbReference>
<dbReference type="InterPro" id="IPR009057">
    <property type="entry name" value="Homeodomain-like_sf"/>
</dbReference>
<dbReference type="PANTHER" id="PTHR19303">
    <property type="entry name" value="TRANSPOSON"/>
    <property type="match status" value="1"/>
</dbReference>
<dbReference type="GeneID" id="108041800"/>
<evidence type="ECO:0000259" key="5">
    <source>
        <dbReference type="PROSITE" id="PS50960"/>
    </source>
</evidence>
<dbReference type="EnsemblMetazoa" id="XM_044457066.1">
    <property type="protein sequence ID" value="XP_044313001.1"/>
    <property type="gene ID" value="LOC108041800"/>
</dbReference>
<reference evidence="7" key="3">
    <citation type="submission" date="2025-05" db="UniProtKB">
        <authorList>
            <consortium name="EnsemblMetazoa"/>
        </authorList>
    </citation>
    <scope>IDENTIFICATION</scope>
</reference>
<keyword evidence="2 4" id="KW-0238">DNA-binding</keyword>
<reference evidence="9" key="2">
    <citation type="submission" date="2025-04" db="UniProtKB">
        <authorList>
            <consortium name="RefSeq"/>
        </authorList>
    </citation>
    <scope>IDENTIFICATION</scope>
</reference>
<dbReference type="OrthoDB" id="9909311at2759"/>
<organism evidence="9">
    <name type="scientific">Drosophila rhopaloa</name>
    <name type="common">Fruit fly</name>
    <dbReference type="NCBI Taxonomy" id="1041015"/>
    <lineage>
        <taxon>Eukaryota</taxon>
        <taxon>Metazoa</taxon>
        <taxon>Ecdysozoa</taxon>
        <taxon>Arthropoda</taxon>
        <taxon>Hexapoda</taxon>
        <taxon>Insecta</taxon>
        <taxon>Pterygota</taxon>
        <taxon>Neoptera</taxon>
        <taxon>Endopterygota</taxon>
        <taxon>Diptera</taxon>
        <taxon>Brachycera</taxon>
        <taxon>Muscomorpha</taxon>
        <taxon>Ephydroidea</taxon>
        <taxon>Drosophilidae</taxon>
        <taxon>Drosophila</taxon>
        <taxon>Sophophora</taxon>
    </lineage>
</organism>
<comment type="subcellular location">
    <subcellularLocation>
        <location evidence="1 4">Nucleus</location>
    </subcellularLocation>
</comment>
<dbReference type="SMART" id="SM00674">
    <property type="entry name" value="CENPB"/>
    <property type="match status" value="1"/>
</dbReference>
<keyword evidence="3 4" id="KW-0539">Nucleus</keyword>
<name>A0A6P4EB21_DRORH</name>
<dbReference type="Pfam" id="PF04218">
    <property type="entry name" value="CENP-B_N"/>
    <property type="match status" value="1"/>
</dbReference>
<evidence type="ECO:0000259" key="6">
    <source>
        <dbReference type="PROSITE" id="PS51253"/>
    </source>
</evidence>
<dbReference type="RefSeq" id="XP_016975317.1">
    <property type="nucleotide sequence ID" value="XM_017119828.1"/>
</dbReference>
<feature type="domain" description="HTH psq-type" evidence="5">
    <location>
        <begin position="4"/>
        <end position="56"/>
    </location>
</feature>
<evidence type="ECO:0000256" key="3">
    <source>
        <dbReference type="ARBA" id="ARBA00023242"/>
    </source>
</evidence>
<dbReference type="EnsemblMetazoa" id="XM_017119828.2">
    <property type="protein sequence ID" value="XP_016975317.1"/>
    <property type="gene ID" value="LOC108041800"/>
</dbReference>